<keyword evidence="1" id="KW-1133">Transmembrane helix</keyword>
<dbReference type="RefSeq" id="WP_380059215.1">
    <property type="nucleotide sequence ID" value="NZ_JBHSWB010000003.1"/>
</dbReference>
<comment type="caution">
    <text evidence="2">The sequence shown here is derived from an EMBL/GenBank/DDBJ whole genome shotgun (WGS) entry which is preliminary data.</text>
</comment>
<evidence type="ECO:0000256" key="1">
    <source>
        <dbReference type="SAM" id="Phobius"/>
    </source>
</evidence>
<evidence type="ECO:0000313" key="3">
    <source>
        <dbReference type="Proteomes" id="UP001596317"/>
    </source>
</evidence>
<keyword evidence="1" id="KW-0812">Transmembrane</keyword>
<sequence>MTPHRPPPAPERPARRPVHVVPVGTLTVVATVLLSIVWLWMLVLGIQQGRAG</sequence>
<name>A0ABW1ZS78_9DEIO</name>
<organism evidence="2 3">
    <name type="scientific">Deinococcus multiflagellatus</name>
    <dbReference type="NCBI Taxonomy" id="1656887"/>
    <lineage>
        <taxon>Bacteria</taxon>
        <taxon>Thermotogati</taxon>
        <taxon>Deinococcota</taxon>
        <taxon>Deinococci</taxon>
        <taxon>Deinococcales</taxon>
        <taxon>Deinococcaceae</taxon>
        <taxon>Deinococcus</taxon>
    </lineage>
</organism>
<protein>
    <submittedName>
        <fullName evidence="2">Uncharacterized protein</fullName>
    </submittedName>
</protein>
<proteinExistence type="predicted"/>
<reference evidence="3" key="1">
    <citation type="journal article" date="2019" name="Int. J. Syst. Evol. Microbiol.">
        <title>The Global Catalogue of Microorganisms (GCM) 10K type strain sequencing project: providing services to taxonomists for standard genome sequencing and annotation.</title>
        <authorList>
            <consortium name="The Broad Institute Genomics Platform"/>
            <consortium name="The Broad Institute Genome Sequencing Center for Infectious Disease"/>
            <person name="Wu L."/>
            <person name="Ma J."/>
        </authorList>
    </citation>
    <scope>NUCLEOTIDE SEQUENCE [LARGE SCALE GENOMIC DNA]</scope>
    <source>
        <strain evidence="3">CCUG 63830</strain>
    </source>
</reference>
<dbReference type="Proteomes" id="UP001596317">
    <property type="component" value="Unassembled WGS sequence"/>
</dbReference>
<evidence type="ECO:0000313" key="2">
    <source>
        <dbReference type="EMBL" id="MFC6663498.1"/>
    </source>
</evidence>
<keyword evidence="3" id="KW-1185">Reference proteome</keyword>
<feature type="transmembrane region" description="Helical" evidence="1">
    <location>
        <begin position="20"/>
        <end position="46"/>
    </location>
</feature>
<gene>
    <name evidence="2" type="ORF">ACFP90_26105</name>
</gene>
<dbReference type="EMBL" id="JBHSWB010000003">
    <property type="protein sequence ID" value="MFC6663498.1"/>
    <property type="molecule type" value="Genomic_DNA"/>
</dbReference>
<keyword evidence="1" id="KW-0472">Membrane</keyword>
<accession>A0ABW1ZS78</accession>